<dbReference type="GO" id="GO:0006307">
    <property type="term" value="P:DNA alkylation repair"/>
    <property type="evidence" value="ECO:0007669"/>
    <property type="project" value="InterPro"/>
</dbReference>
<reference evidence="2 3" key="1">
    <citation type="journal article" date="2024" name="Proc. Natl. Acad. Sci. U.S.A.">
        <title>The genetic regulatory architecture and epigenomic basis for age-related changes in rattlesnake venom.</title>
        <authorList>
            <person name="Hogan M.P."/>
            <person name="Holding M.L."/>
            <person name="Nystrom G.S."/>
            <person name="Colston T.J."/>
            <person name="Bartlett D.A."/>
            <person name="Mason A.J."/>
            <person name="Ellsworth S.A."/>
            <person name="Rautsaw R.M."/>
            <person name="Lawrence K.C."/>
            <person name="Strickland J.L."/>
            <person name="He B."/>
            <person name="Fraser P."/>
            <person name="Margres M.J."/>
            <person name="Gilbert D.M."/>
            <person name="Gibbs H.L."/>
            <person name="Parkinson C.L."/>
            <person name="Rokyta D.R."/>
        </authorList>
    </citation>
    <scope>NUCLEOTIDE SEQUENCE [LARGE SCALE GENOMIC DNA]</scope>
    <source>
        <strain evidence="2">DRR0105</strain>
    </source>
</reference>
<dbReference type="PANTHER" id="PTHR31291">
    <property type="entry name" value="ALPHA-KETOGLUTARATE-DEPENDENT DIOXYGENASE FTO"/>
    <property type="match status" value="1"/>
</dbReference>
<dbReference type="AlphaFoldDB" id="A0AAW1AT10"/>
<keyword evidence="3" id="KW-1185">Reference proteome</keyword>
<dbReference type="GO" id="GO:1990931">
    <property type="term" value="F:mRNA N6-methyladenosine dioxygenase activity"/>
    <property type="evidence" value="ECO:0007669"/>
    <property type="project" value="TreeGrafter"/>
</dbReference>
<dbReference type="Pfam" id="PF12934">
    <property type="entry name" value="FTO_CTD"/>
    <property type="match status" value="1"/>
</dbReference>
<protein>
    <recommendedName>
        <fullName evidence="1">Alpha-ketoglutarate-dependent dioxygenase FTO C-terminal domain-containing protein</fullName>
    </recommendedName>
</protein>
<evidence type="ECO:0000313" key="2">
    <source>
        <dbReference type="EMBL" id="KAK9392694.1"/>
    </source>
</evidence>
<dbReference type="GO" id="GO:0008198">
    <property type="term" value="F:ferrous iron binding"/>
    <property type="evidence" value="ECO:0007669"/>
    <property type="project" value="TreeGrafter"/>
</dbReference>
<evidence type="ECO:0000259" key="1">
    <source>
        <dbReference type="Pfam" id="PF12934"/>
    </source>
</evidence>
<dbReference type="GO" id="GO:0042245">
    <property type="term" value="P:RNA repair"/>
    <property type="evidence" value="ECO:0007669"/>
    <property type="project" value="InterPro"/>
</dbReference>
<dbReference type="InterPro" id="IPR024366">
    <property type="entry name" value="FTO_C"/>
</dbReference>
<dbReference type="EMBL" id="JAOTOJ010000015">
    <property type="protein sequence ID" value="KAK9392694.1"/>
    <property type="molecule type" value="Genomic_DNA"/>
</dbReference>
<organism evidence="2 3">
    <name type="scientific">Crotalus adamanteus</name>
    <name type="common">Eastern diamondback rattlesnake</name>
    <dbReference type="NCBI Taxonomy" id="8729"/>
    <lineage>
        <taxon>Eukaryota</taxon>
        <taxon>Metazoa</taxon>
        <taxon>Chordata</taxon>
        <taxon>Craniata</taxon>
        <taxon>Vertebrata</taxon>
        <taxon>Euteleostomi</taxon>
        <taxon>Lepidosauria</taxon>
        <taxon>Squamata</taxon>
        <taxon>Bifurcata</taxon>
        <taxon>Unidentata</taxon>
        <taxon>Episquamata</taxon>
        <taxon>Toxicofera</taxon>
        <taxon>Serpentes</taxon>
        <taxon>Colubroidea</taxon>
        <taxon>Viperidae</taxon>
        <taxon>Crotalinae</taxon>
        <taxon>Crotalus</taxon>
    </lineage>
</organism>
<evidence type="ECO:0000313" key="3">
    <source>
        <dbReference type="Proteomes" id="UP001474421"/>
    </source>
</evidence>
<proteinExistence type="predicted"/>
<accession>A0AAW1AT10</accession>
<gene>
    <name evidence="2" type="ORF">NXF25_016783</name>
</gene>
<dbReference type="PANTHER" id="PTHR31291:SF2">
    <property type="entry name" value="ALPHA-KETOGLUTARATE-DEPENDENT DIOXYGENASE FTO"/>
    <property type="match status" value="1"/>
</dbReference>
<dbReference type="Proteomes" id="UP001474421">
    <property type="component" value="Unassembled WGS sequence"/>
</dbReference>
<feature type="domain" description="Alpha-ketoglutarate-dependent dioxygenase FTO C-terminal" evidence="1">
    <location>
        <begin position="21"/>
        <end position="63"/>
    </location>
</feature>
<dbReference type="GO" id="GO:0035516">
    <property type="term" value="F:broad specificity oxidative DNA demethylase activity"/>
    <property type="evidence" value="ECO:0007669"/>
    <property type="project" value="InterPro"/>
</dbReference>
<dbReference type="GO" id="GO:0040014">
    <property type="term" value="P:regulation of multicellular organism growth"/>
    <property type="evidence" value="ECO:0007669"/>
    <property type="project" value="InterPro"/>
</dbReference>
<sequence>MLSLECSSAINNPQEKDVLFWCHSSLSENLPEDEKPKCQPYWQDKDPSMPLPFNLDAIIFELQTILEE</sequence>
<comment type="caution">
    <text evidence="2">The sequence shown here is derived from an EMBL/GenBank/DDBJ whole genome shotgun (WGS) entry which is preliminary data.</text>
</comment>
<name>A0AAW1AT10_CROAD</name>
<dbReference type="InterPro" id="IPR032868">
    <property type="entry name" value="FTO"/>
</dbReference>